<name>A0A120A2E2_9BACE</name>
<comment type="caution">
    <text evidence="2">The sequence shown here is derived from an EMBL/GenBank/DDBJ whole genome shotgun (WGS) entry which is preliminary data.</text>
</comment>
<feature type="chain" id="PRO_5030020477" description="DUF4466 domain-containing protein" evidence="1">
    <location>
        <begin position="18"/>
        <end position="285"/>
    </location>
</feature>
<dbReference type="PROSITE" id="PS51257">
    <property type="entry name" value="PROKAR_LIPOPROTEIN"/>
    <property type="match status" value="1"/>
</dbReference>
<organism evidence="2 3">
    <name type="scientific">Bacteroides cellulosilyticus</name>
    <dbReference type="NCBI Taxonomy" id="246787"/>
    <lineage>
        <taxon>Bacteria</taxon>
        <taxon>Pseudomonadati</taxon>
        <taxon>Bacteroidota</taxon>
        <taxon>Bacteroidia</taxon>
        <taxon>Bacteroidales</taxon>
        <taxon>Bacteroidaceae</taxon>
        <taxon>Bacteroides</taxon>
    </lineage>
</organism>
<dbReference type="AlphaFoldDB" id="A0A120A2E2"/>
<reference evidence="2 3" key="1">
    <citation type="journal article" date="2019" name="Nat. Med.">
        <title>A library of human gut bacterial isolates paired with longitudinal multiomics data enables mechanistic microbiome research.</title>
        <authorList>
            <person name="Poyet M."/>
            <person name="Groussin M."/>
            <person name="Gibbons S.M."/>
            <person name="Avila-Pacheco J."/>
            <person name="Jiang X."/>
            <person name="Kearney S.M."/>
            <person name="Perrotta A.R."/>
            <person name="Berdy B."/>
            <person name="Zhao S."/>
            <person name="Lieberman T.D."/>
            <person name="Swanson P.K."/>
            <person name="Smith M."/>
            <person name="Roesemann S."/>
            <person name="Alexander J.E."/>
            <person name="Rich S.A."/>
            <person name="Livny J."/>
            <person name="Vlamakis H."/>
            <person name="Clish C."/>
            <person name="Bullock K."/>
            <person name="Deik A."/>
            <person name="Scott J."/>
            <person name="Pierce K.A."/>
            <person name="Xavier R.J."/>
            <person name="Alm E.J."/>
        </authorList>
    </citation>
    <scope>NUCLEOTIDE SEQUENCE [LARGE SCALE GENOMIC DNA]</scope>
    <source>
        <strain evidence="2 3">BIOML-A6</strain>
    </source>
</reference>
<protein>
    <recommendedName>
        <fullName evidence="4">DUF4466 domain-containing protein</fullName>
    </recommendedName>
</protein>
<evidence type="ECO:0008006" key="4">
    <source>
        <dbReference type="Google" id="ProtNLM"/>
    </source>
</evidence>
<proteinExistence type="predicted"/>
<dbReference type="Proteomes" id="UP000448877">
    <property type="component" value="Unassembled WGS sequence"/>
</dbReference>
<gene>
    <name evidence="2" type="ORF">F2Y81_05480</name>
</gene>
<dbReference type="GeneID" id="66305032"/>
<dbReference type="RefSeq" id="WP_007219692.1">
    <property type="nucleotide sequence ID" value="NZ_CABMLT010000014.1"/>
</dbReference>
<accession>A0A120A2E2</accession>
<evidence type="ECO:0000256" key="1">
    <source>
        <dbReference type="SAM" id="SignalP"/>
    </source>
</evidence>
<feature type="signal peptide" evidence="1">
    <location>
        <begin position="1"/>
        <end position="17"/>
    </location>
</feature>
<sequence length="285" mass="32144">MKRYFIALFILPLLLVACDDDKLEMMPPYIFFNYDVDTYVMDIDNPNLADFTVKGSISAQGSFGSFVMGDQELGKEELGDSLNRPFEYIVPLKGKTADFDVPFVLTDRMGNTVTKPFHFLASRPIESYQVSMGAQYNPYLGFFFSFEDQKVYSVSEMMKMPNPDGFCFGYNINKKQPMFVSPTELINQTVLSDYKGNRIASFVGVVAVDGLNFTKEVFDNMKNDALMCNLNPIEYGTFTNVVISEGKAYLFKNEDDSLRGIIFVQSLESGVSGQVQLAIKMQKVN</sequence>
<evidence type="ECO:0000313" key="3">
    <source>
        <dbReference type="Proteomes" id="UP000448877"/>
    </source>
</evidence>
<evidence type="ECO:0000313" key="2">
    <source>
        <dbReference type="EMBL" id="KAA5421858.1"/>
    </source>
</evidence>
<dbReference type="STRING" id="246787.BcellWH2_03636"/>
<keyword evidence="1" id="KW-0732">Signal</keyword>
<dbReference type="EMBL" id="VVYV01000006">
    <property type="protein sequence ID" value="KAA5421858.1"/>
    <property type="molecule type" value="Genomic_DNA"/>
</dbReference>